<dbReference type="SMART" id="SM00205">
    <property type="entry name" value="THN"/>
    <property type="match status" value="1"/>
</dbReference>
<keyword evidence="1" id="KW-1015">Disulfide bond</keyword>
<accession>A0AAV5FL20</accession>
<protein>
    <recommendedName>
        <fullName evidence="5">Thaumatin-like protein</fullName>
    </recommendedName>
</protein>
<dbReference type="PRINTS" id="PR00347">
    <property type="entry name" value="THAUMATIN"/>
</dbReference>
<evidence type="ECO:0000313" key="3">
    <source>
        <dbReference type="EMBL" id="GJN35583.1"/>
    </source>
</evidence>
<evidence type="ECO:0000256" key="1">
    <source>
        <dbReference type="PIRSR" id="PIRSR002703-1"/>
    </source>
</evidence>
<feature type="disulfide bond" evidence="1">
    <location>
        <begin position="88"/>
        <end position="94"/>
    </location>
</feature>
<proteinExistence type="predicted"/>
<dbReference type="Gene3D" id="2.60.110.10">
    <property type="entry name" value="Thaumatin"/>
    <property type="match status" value="1"/>
</dbReference>
<dbReference type="Pfam" id="PF00314">
    <property type="entry name" value="Thaumatin"/>
    <property type="match status" value="1"/>
</dbReference>
<dbReference type="SUPFAM" id="SSF49870">
    <property type="entry name" value="Osmotin, thaumatin-like protein"/>
    <property type="match status" value="1"/>
</dbReference>
<organism evidence="3 4">
    <name type="scientific">Eleusine coracana subsp. coracana</name>
    <dbReference type="NCBI Taxonomy" id="191504"/>
    <lineage>
        <taxon>Eukaryota</taxon>
        <taxon>Viridiplantae</taxon>
        <taxon>Streptophyta</taxon>
        <taxon>Embryophyta</taxon>
        <taxon>Tracheophyta</taxon>
        <taxon>Spermatophyta</taxon>
        <taxon>Magnoliopsida</taxon>
        <taxon>Liliopsida</taxon>
        <taxon>Poales</taxon>
        <taxon>Poaceae</taxon>
        <taxon>PACMAD clade</taxon>
        <taxon>Chloridoideae</taxon>
        <taxon>Cynodonteae</taxon>
        <taxon>Eleusininae</taxon>
        <taxon>Eleusine</taxon>
    </lineage>
</organism>
<dbReference type="PANTHER" id="PTHR31048">
    <property type="entry name" value="OS03G0233200 PROTEIN"/>
    <property type="match status" value="1"/>
</dbReference>
<dbReference type="InterPro" id="IPR001938">
    <property type="entry name" value="Thaumatin"/>
</dbReference>
<dbReference type="CDD" id="cd09217">
    <property type="entry name" value="TLP-P"/>
    <property type="match status" value="1"/>
</dbReference>
<evidence type="ECO:0000256" key="2">
    <source>
        <dbReference type="SAM" id="SignalP"/>
    </source>
</evidence>
<gene>
    <name evidence="3" type="primary">gb24374</name>
    <name evidence="3" type="ORF">PR202_gb24374</name>
</gene>
<dbReference type="InterPro" id="IPR037176">
    <property type="entry name" value="Osmotin/thaumatin-like_sf"/>
</dbReference>
<sequence length="171" mass="18231">MASPNTSSLLFLLIAFFVSSTIAATFTIGNNCNFTVWPAAIPVGSGLRLNPGQTWTLNVPAGTRSGRIWGRTSCSFNGTKGHCKTGDCNGELSCHHSGQPPTTLAEFSIGGGDRDYYDISVINGYNLAMKFSCSTGFALQCTNPRCLITYGPQPRIPSCKGNSNFTVIFCP</sequence>
<dbReference type="EMBL" id="BQKI01000088">
    <property type="protein sequence ID" value="GJN35583.1"/>
    <property type="molecule type" value="Genomic_DNA"/>
</dbReference>
<dbReference type="PROSITE" id="PS51367">
    <property type="entry name" value="THAUMATIN_2"/>
    <property type="match status" value="1"/>
</dbReference>
<evidence type="ECO:0008006" key="5">
    <source>
        <dbReference type="Google" id="ProtNLM"/>
    </source>
</evidence>
<evidence type="ECO:0000313" key="4">
    <source>
        <dbReference type="Proteomes" id="UP001054889"/>
    </source>
</evidence>
<feature type="signal peptide" evidence="2">
    <location>
        <begin position="1"/>
        <end position="23"/>
    </location>
</feature>
<keyword evidence="4" id="KW-1185">Reference proteome</keyword>
<name>A0AAV5FL20_ELECO</name>
<dbReference type="Proteomes" id="UP001054889">
    <property type="component" value="Unassembled WGS sequence"/>
</dbReference>
<keyword evidence="2" id="KW-0732">Signal</keyword>
<dbReference type="PIRSF" id="PIRSF002703">
    <property type="entry name" value="Thaumatin"/>
    <property type="match status" value="1"/>
</dbReference>
<comment type="caution">
    <text evidence="3">The sequence shown here is derived from an EMBL/GenBank/DDBJ whole genome shotgun (WGS) entry which is preliminary data.</text>
</comment>
<feature type="chain" id="PRO_5043472956" description="Thaumatin-like protein" evidence="2">
    <location>
        <begin position="24"/>
        <end position="171"/>
    </location>
</feature>
<reference evidence="3" key="2">
    <citation type="submission" date="2021-12" db="EMBL/GenBank/DDBJ databases">
        <title>Resequencing data analysis of finger millet.</title>
        <authorList>
            <person name="Hatakeyama M."/>
            <person name="Aluri S."/>
            <person name="Balachadran M.T."/>
            <person name="Sivarajan S.R."/>
            <person name="Poveda L."/>
            <person name="Shimizu-Inatsugi R."/>
            <person name="Schlapbach R."/>
            <person name="Sreeman S.M."/>
            <person name="Shimizu K.K."/>
        </authorList>
    </citation>
    <scope>NUCLEOTIDE SEQUENCE</scope>
</reference>
<feature type="disulfide bond" evidence="1">
    <location>
        <begin position="74"/>
        <end position="83"/>
    </location>
</feature>
<reference evidence="3" key="1">
    <citation type="journal article" date="2018" name="DNA Res.">
        <title>Multiple hybrid de novo genome assembly of finger millet, an orphan allotetraploid crop.</title>
        <authorList>
            <person name="Hatakeyama M."/>
            <person name="Aluri S."/>
            <person name="Balachadran M.T."/>
            <person name="Sivarajan S.R."/>
            <person name="Patrignani A."/>
            <person name="Gruter S."/>
            <person name="Poveda L."/>
            <person name="Shimizu-Inatsugi R."/>
            <person name="Baeten J."/>
            <person name="Francoijs K.J."/>
            <person name="Nataraja K.N."/>
            <person name="Reddy Y.A.N."/>
            <person name="Phadnis S."/>
            <person name="Ravikumar R.L."/>
            <person name="Schlapbach R."/>
            <person name="Sreeman S.M."/>
            <person name="Shimizu K.K."/>
        </authorList>
    </citation>
    <scope>NUCLEOTIDE SEQUENCE</scope>
</reference>
<dbReference type="AlphaFoldDB" id="A0AAV5FL20"/>